<keyword evidence="7 10" id="KW-0342">GTP-binding</keyword>
<dbReference type="eggNOG" id="COG0218">
    <property type="taxonomic scope" value="Bacteria"/>
</dbReference>
<dbReference type="GO" id="GO:0046872">
    <property type="term" value="F:metal ion binding"/>
    <property type="evidence" value="ECO:0007669"/>
    <property type="project" value="UniProtKB-KW"/>
</dbReference>
<evidence type="ECO:0000256" key="4">
    <source>
        <dbReference type="ARBA" id="ARBA00022723"/>
    </source>
</evidence>
<protein>
    <recommendedName>
        <fullName evidence="10">Probable GTP-binding protein EngB</fullName>
    </recommendedName>
</protein>
<dbReference type="FunFam" id="3.40.50.300:FF:000098">
    <property type="entry name" value="Probable GTP-binding protein EngB"/>
    <property type="match status" value="1"/>
</dbReference>
<dbReference type="STRING" id="525282.HMPREF0391_11778"/>
<evidence type="ECO:0000256" key="7">
    <source>
        <dbReference type="ARBA" id="ARBA00023134"/>
    </source>
</evidence>
<keyword evidence="5 10" id="KW-0547">Nucleotide-binding</keyword>
<dbReference type="InterPro" id="IPR030393">
    <property type="entry name" value="G_ENGB_dom"/>
</dbReference>
<accession>D6SBF6</accession>
<dbReference type="PANTHER" id="PTHR11649">
    <property type="entry name" value="MSS1/TRME-RELATED GTP-BINDING PROTEIN"/>
    <property type="match status" value="1"/>
</dbReference>
<dbReference type="GO" id="GO:0005525">
    <property type="term" value="F:GTP binding"/>
    <property type="evidence" value="ECO:0007669"/>
    <property type="project" value="UniProtKB-UniRule"/>
</dbReference>
<dbReference type="CDD" id="cd01876">
    <property type="entry name" value="YihA_EngB"/>
    <property type="match status" value="1"/>
</dbReference>
<dbReference type="Pfam" id="PF01926">
    <property type="entry name" value="MMR_HSR1"/>
    <property type="match status" value="1"/>
</dbReference>
<evidence type="ECO:0000256" key="2">
    <source>
        <dbReference type="ARBA" id="ARBA00009638"/>
    </source>
</evidence>
<dbReference type="Proteomes" id="UP000004063">
    <property type="component" value="Chromosome"/>
</dbReference>
<evidence type="ECO:0000256" key="9">
    <source>
        <dbReference type="ARBA" id="ARBA00023306"/>
    </source>
</evidence>
<dbReference type="GO" id="GO:0000917">
    <property type="term" value="P:division septum assembly"/>
    <property type="evidence" value="ECO:0007669"/>
    <property type="project" value="UniProtKB-KW"/>
</dbReference>
<dbReference type="InterPro" id="IPR027417">
    <property type="entry name" value="P-loop_NTPase"/>
</dbReference>
<keyword evidence="8 10" id="KW-0717">Septation</keyword>
<name>D6SBF6_FINMA</name>
<proteinExistence type="inferred from homology"/>
<evidence type="ECO:0000256" key="10">
    <source>
        <dbReference type="HAMAP-Rule" id="MF_00321"/>
    </source>
</evidence>
<evidence type="ECO:0000256" key="5">
    <source>
        <dbReference type="ARBA" id="ARBA00022741"/>
    </source>
</evidence>
<dbReference type="SUPFAM" id="SSF52540">
    <property type="entry name" value="P-loop containing nucleoside triphosphate hydrolases"/>
    <property type="match status" value="1"/>
</dbReference>
<dbReference type="HOGENOM" id="CLU_033732_3_0_9"/>
<evidence type="ECO:0000256" key="1">
    <source>
        <dbReference type="ARBA" id="ARBA00001946"/>
    </source>
</evidence>
<dbReference type="Gene3D" id="3.40.50.300">
    <property type="entry name" value="P-loop containing nucleotide triphosphate hydrolases"/>
    <property type="match status" value="1"/>
</dbReference>
<evidence type="ECO:0000256" key="3">
    <source>
        <dbReference type="ARBA" id="ARBA00022618"/>
    </source>
</evidence>
<feature type="domain" description="EngB-type G" evidence="11">
    <location>
        <begin position="26"/>
        <end position="199"/>
    </location>
</feature>
<keyword evidence="4" id="KW-0479">Metal-binding</keyword>
<keyword evidence="9 10" id="KW-0131">Cell cycle</keyword>
<dbReference type="EMBL" id="ACHM02000003">
    <property type="protein sequence ID" value="EFH92806.1"/>
    <property type="molecule type" value="Genomic_DNA"/>
</dbReference>
<dbReference type="PROSITE" id="PS51706">
    <property type="entry name" value="G_ENGB"/>
    <property type="match status" value="1"/>
</dbReference>
<dbReference type="NCBIfam" id="TIGR03598">
    <property type="entry name" value="GTPase_YsxC"/>
    <property type="match status" value="1"/>
</dbReference>
<dbReference type="InterPro" id="IPR019987">
    <property type="entry name" value="GTP-bd_ribosome_bio_YsxC"/>
</dbReference>
<sequence>MEVNMRIINSDLEKIAFLKEQYPDESLPEIAFCGRSNVGKSSFINSILDRKNLARTSSKPGKTRTVNFYNANNEFRLVDLPGYGYAQTSKSEKKKWAQVIETYLNNRRNLYEVFLIVDIRHKPTVQDKEMYNWIIQSGFCGFVIATKLDKIGKTIIKKNLNIIKKELNIDDDNLIYEYSSTSKTNKKAVMEQLEMILKYGSGIEE</sequence>
<organism evidence="12">
    <name type="scientific">Finegoldia magna ATCC 53516</name>
    <dbReference type="NCBI Taxonomy" id="525282"/>
    <lineage>
        <taxon>Bacteria</taxon>
        <taxon>Bacillati</taxon>
        <taxon>Bacillota</taxon>
        <taxon>Tissierellia</taxon>
        <taxon>Tissierellales</taxon>
        <taxon>Peptoniphilaceae</taxon>
        <taxon>Finegoldia</taxon>
    </lineage>
</organism>
<evidence type="ECO:0000256" key="8">
    <source>
        <dbReference type="ARBA" id="ARBA00023210"/>
    </source>
</evidence>
<comment type="similarity">
    <text evidence="2 10">Belongs to the TRAFAC class TrmE-Era-EngA-EngB-Septin-like GTPase superfamily. EngB GTPase family.</text>
</comment>
<comment type="function">
    <text evidence="10">Necessary for normal cell division and for the maintenance of normal septation.</text>
</comment>
<reference evidence="12" key="1">
    <citation type="submission" date="2010-05" db="EMBL/GenBank/DDBJ databases">
        <authorList>
            <person name="Muzny D."/>
            <person name="Qin X."/>
            <person name="Buhay C."/>
            <person name="Dugan-Rocha S."/>
            <person name="Ding Y."/>
            <person name="Chen G."/>
            <person name="Hawes A."/>
            <person name="Holder M."/>
            <person name="Jhangiani S."/>
            <person name="Johnson A."/>
            <person name="Khan Z."/>
            <person name="Li Z."/>
            <person name="Liu W."/>
            <person name="Liu X."/>
            <person name="Perez L."/>
            <person name="Shen H."/>
            <person name="Wang Q."/>
            <person name="Watt J."/>
            <person name="Xi L."/>
            <person name="Xin Y."/>
            <person name="Zhou J."/>
            <person name="Deng J."/>
            <person name="Jiang H."/>
            <person name="Liu Y."/>
            <person name="Qu J."/>
            <person name="Song X.-Z."/>
            <person name="Zhang L."/>
            <person name="Villasana D."/>
            <person name="Johnson A."/>
            <person name="Liu J."/>
            <person name="Liyanage D."/>
            <person name="Lorensuhewa L."/>
            <person name="Robinson T."/>
            <person name="Song A."/>
            <person name="Song B.-B."/>
            <person name="Dinh H."/>
            <person name="Thornton R."/>
            <person name="Coyle M."/>
            <person name="Francisco L."/>
            <person name="Jackson L."/>
            <person name="Javaid M."/>
            <person name="Korchina V."/>
            <person name="Kovar C."/>
            <person name="Mata R."/>
            <person name="Mathew T."/>
            <person name="Ngo R."/>
            <person name="Nguyen L."/>
            <person name="Nguyen N."/>
            <person name="Okwuonu G."/>
            <person name="Ongeri F."/>
            <person name="Pham C."/>
            <person name="Simmons D."/>
            <person name="Wilczek-Boney K."/>
            <person name="Hale W."/>
            <person name="Jakkamsetti A."/>
            <person name="Pham P."/>
            <person name="Ruth R."/>
            <person name="San Lucas F."/>
            <person name="Warren J."/>
            <person name="Zhang J."/>
            <person name="Zhao Z."/>
            <person name="Zhou C."/>
            <person name="Zhu D."/>
            <person name="Lee S."/>
            <person name="Bess C."/>
            <person name="Blankenburg K."/>
            <person name="Forbes L."/>
            <person name="Fu Q."/>
            <person name="Gubbala S."/>
            <person name="Hirani K."/>
            <person name="Jayaseelan J.C."/>
            <person name="Lara F."/>
            <person name="Munidasa M."/>
            <person name="Palculict T."/>
            <person name="Patil S."/>
            <person name="Pu L.-L."/>
            <person name="Saada N."/>
            <person name="Tang L."/>
            <person name="Weissenberger G."/>
            <person name="Zhu Y."/>
            <person name="Hemphill L."/>
            <person name="Shang Y."/>
            <person name="Youmans B."/>
            <person name="Ayvaz T."/>
            <person name="Ross M."/>
            <person name="Santibanez J."/>
            <person name="Aqrawi P."/>
            <person name="Gross S."/>
            <person name="Joshi V."/>
            <person name="Fowler G."/>
            <person name="Nazareth L."/>
            <person name="Reid J."/>
            <person name="Worley K."/>
            <person name="Petrosino J."/>
            <person name="Highlander S."/>
            <person name="Gibbs R."/>
        </authorList>
    </citation>
    <scope>NUCLEOTIDE SEQUENCE [LARGE SCALE GENOMIC DNA]</scope>
    <source>
        <strain evidence="12">ATCC 53516</strain>
    </source>
</reference>
<keyword evidence="6" id="KW-0460">Magnesium</keyword>
<evidence type="ECO:0000313" key="12">
    <source>
        <dbReference type="EMBL" id="EFH92806.1"/>
    </source>
</evidence>
<gene>
    <name evidence="12" type="primary">ysxC</name>
    <name evidence="10" type="synonym">engB</name>
    <name evidence="12" type="ORF">HMPREF0391_11778</name>
</gene>
<keyword evidence="3 10" id="KW-0132">Cell division</keyword>
<comment type="caution">
    <text evidence="12">The sequence shown here is derived from an EMBL/GenBank/DDBJ whole genome shotgun (WGS) entry which is preliminary data.</text>
</comment>
<comment type="cofactor">
    <cofactor evidence="1">
        <name>Mg(2+)</name>
        <dbReference type="ChEBI" id="CHEBI:18420"/>
    </cofactor>
</comment>
<evidence type="ECO:0000256" key="6">
    <source>
        <dbReference type="ARBA" id="ARBA00022842"/>
    </source>
</evidence>
<dbReference type="GO" id="GO:0005829">
    <property type="term" value="C:cytosol"/>
    <property type="evidence" value="ECO:0007669"/>
    <property type="project" value="TreeGrafter"/>
</dbReference>
<dbReference type="HAMAP" id="MF_00321">
    <property type="entry name" value="GTPase_EngB"/>
    <property type="match status" value="1"/>
</dbReference>
<dbReference type="AlphaFoldDB" id="D6SBF6"/>
<dbReference type="PANTHER" id="PTHR11649:SF13">
    <property type="entry name" value="ENGB-TYPE G DOMAIN-CONTAINING PROTEIN"/>
    <property type="match status" value="1"/>
</dbReference>
<evidence type="ECO:0000259" key="11">
    <source>
        <dbReference type="PROSITE" id="PS51706"/>
    </source>
</evidence>
<dbReference type="InterPro" id="IPR006073">
    <property type="entry name" value="GTP-bd"/>
</dbReference>